<keyword evidence="2" id="KW-0413">Isomerase</keyword>
<comment type="similarity">
    <text evidence="1">Belongs to the PhzF family.</text>
</comment>
<dbReference type="Proteomes" id="UP001180845">
    <property type="component" value="Unassembled WGS sequence"/>
</dbReference>
<reference evidence="4" key="1">
    <citation type="submission" date="2023-07" db="EMBL/GenBank/DDBJ databases">
        <title>Sequencing the genomes of 1000 actinobacteria strains.</title>
        <authorList>
            <person name="Klenk H.-P."/>
        </authorList>
    </citation>
    <scope>NUCLEOTIDE SEQUENCE</scope>
    <source>
        <strain evidence="4">DSM 45977</strain>
    </source>
</reference>
<sequence length="271" mass="28109">MDAYVVDAFTDRAFGGNPAGVVVLDAPADPAWMQSVAAEFKHAETAFVVVGGSEDGFGNGPAEQAKPLRWFTPTTEVDLCGHATLATAHVLGGSQRFDTRSGELSCTVTHDGMVEMDFPRIPSQPTRAPDEVTAGLPGVTVEHIARGEFDLLVQAASATEVRALQADLDLLARIPARAVIVTAPGDRADIDFVSRVFAPGVGIPEDPVTGSAHCALAPWWSAALGRTAEGAELVGEQASARGGLVRMTLRGSRVGLAGQAVTVLRGDLSAG</sequence>
<dbReference type="RefSeq" id="WP_310272141.1">
    <property type="nucleotide sequence ID" value="NZ_JAVDXW010000001.1"/>
</dbReference>
<evidence type="ECO:0000256" key="3">
    <source>
        <dbReference type="PIRSR" id="PIRSR016184-1"/>
    </source>
</evidence>
<comment type="caution">
    <text evidence="4">The sequence shown here is derived from an EMBL/GenBank/DDBJ whole genome shotgun (WGS) entry which is preliminary data.</text>
</comment>
<evidence type="ECO:0000256" key="1">
    <source>
        <dbReference type="ARBA" id="ARBA00008270"/>
    </source>
</evidence>
<dbReference type="GO" id="GO:0005737">
    <property type="term" value="C:cytoplasm"/>
    <property type="evidence" value="ECO:0007669"/>
    <property type="project" value="TreeGrafter"/>
</dbReference>
<name>A0AAE3ZCT5_9ACTN</name>
<evidence type="ECO:0000313" key="5">
    <source>
        <dbReference type="Proteomes" id="UP001180845"/>
    </source>
</evidence>
<dbReference type="Gene3D" id="3.10.310.10">
    <property type="entry name" value="Diaminopimelate Epimerase, Chain A, domain 1"/>
    <property type="match status" value="2"/>
</dbReference>
<accession>A0AAE3ZCT5</accession>
<dbReference type="EMBL" id="JAVDXW010000001">
    <property type="protein sequence ID" value="MDR7301515.1"/>
    <property type="molecule type" value="Genomic_DNA"/>
</dbReference>
<keyword evidence="5" id="KW-1185">Reference proteome</keyword>
<dbReference type="PIRSF" id="PIRSF016184">
    <property type="entry name" value="PhzC_PhzF"/>
    <property type="match status" value="1"/>
</dbReference>
<dbReference type="PANTHER" id="PTHR13774">
    <property type="entry name" value="PHENAZINE BIOSYNTHESIS PROTEIN"/>
    <property type="match status" value="1"/>
</dbReference>
<dbReference type="Pfam" id="PF02567">
    <property type="entry name" value="PhzC-PhzF"/>
    <property type="match status" value="1"/>
</dbReference>
<dbReference type="InterPro" id="IPR003719">
    <property type="entry name" value="Phenazine_PhzF-like"/>
</dbReference>
<organism evidence="4 5">
    <name type="scientific">Haloactinomyces albus</name>
    <dbReference type="NCBI Taxonomy" id="1352928"/>
    <lineage>
        <taxon>Bacteria</taxon>
        <taxon>Bacillati</taxon>
        <taxon>Actinomycetota</taxon>
        <taxon>Actinomycetes</taxon>
        <taxon>Actinopolysporales</taxon>
        <taxon>Actinopolysporaceae</taxon>
        <taxon>Haloactinomyces</taxon>
    </lineage>
</organism>
<proteinExistence type="inferred from homology"/>
<evidence type="ECO:0000256" key="2">
    <source>
        <dbReference type="ARBA" id="ARBA00023235"/>
    </source>
</evidence>
<feature type="active site" evidence="3">
    <location>
        <position position="44"/>
    </location>
</feature>
<dbReference type="GO" id="GO:0016853">
    <property type="term" value="F:isomerase activity"/>
    <property type="evidence" value="ECO:0007669"/>
    <property type="project" value="UniProtKB-KW"/>
</dbReference>
<dbReference type="PANTHER" id="PTHR13774:SF17">
    <property type="entry name" value="PHENAZINE BIOSYNTHESIS-LIKE DOMAIN-CONTAINING PROTEIN"/>
    <property type="match status" value="1"/>
</dbReference>
<dbReference type="SUPFAM" id="SSF54506">
    <property type="entry name" value="Diaminopimelate epimerase-like"/>
    <property type="match status" value="1"/>
</dbReference>
<evidence type="ECO:0000313" key="4">
    <source>
        <dbReference type="EMBL" id="MDR7301515.1"/>
    </source>
</evidence>
<gene>
    <name evidence="4" type="ORF">JOF55_001696</name>
</gene>
<protein>
    <submittedName>
        <fullName evidence="4">PhzF superfamily epimerase YddE/YHI9</fullName>
    </submittedName>
</protein>
<dbReference type="AlphaFoldDB" id="A0AAE3ZCT5"/>